<dbReference type="PANTHER" id="PTHR31157">
    <property type="entry name" value="SCP DOMAIN-CONTAINING PROTEIN"/>
    <property type="match status" value="1"/>
</dbReference>
<gene>
    <name evidence="2" type="ORF">E6C50_02430</name>
</gene>
<comment type="caution">
    <text evidence="2">The sequence shown here is derived from an EMBL/GenBank/DDBJ whole genome shotgun (WGS) entry which is preliminary data.</text>
</comment>
<evidence type="ECO:0000259" key="1">
    <source>
        <dbReference type="Pfam" id="PF00188"/>
    </source>
</evidence>
<dbReference type="Pfam" id="PF00188">
    <property type="entry name" value="CAP"/>
    <property type="match status" value="1"/>
</dbReference>
<dbReference type="InterPro" id="IPR035940">
    <property type="entry name" value="CAP_sf"/>
</dbReference>
<feature type="domain" description="SCP" evidence="1">
    <location>
        <begin position="34"/>
        <end position="139"/>
    </location>
</feature>
<proteinExistence type="predicted"/>
<dbReference type="InterPro" id="IPR014044">
    <property type="entry name" value="CAP_dom"/>
</dbReference>
<evidence type="ECO:0000313" key="2">
    <source>
        <dbReference type="EMBL" id="THF53537.1"/>
    </source>
</evidence>
<evidence type="ECO:0000313" key="3">
    <source>
        <dbReference type="Proteomes" id="UP000307507"/>
    </source>
</evidence>
<protein>
    <submittedName>
        <fullName evidence="2">CAP domain-containing protein</fullName>
    </submittedName>
</protein>
<dbReference type="Proteomes" id="UP000307507">
    <property type="component" value="Unassembled WGS sequence"/>
</dbReference>
<dbReference type="AlphaFoldDB" id="A0A4S4A4X0"/>
<organism evidence="2 3">
    <name type="scientific">Flavobacterium supellecticarium</name>
    <dbReference type="NCBI Taxonomy" id="2565924"/>
    <lineage>
        <taxon>Bacteria</taxon>
        <taxon>Pseudomonadati</taxon>
        <taxon>Bacteroidota</taxon>
        <taxon>Flavobacteriia</taxon>
        <taxon>Flavobacteriales</taxon>
        <taxon>Flavobacteriaceae</taxon>
        <taxon>Flavobacterium</taxon>
    </lineage>
</organism>
<dbReference type="EMBL" id="SSNZ01000001">
    <property type="protein sequence ID" value="THF53537.1"/>
    <property type="molecule type" value="Genomic_DNA"/>
</dbReference>
<name>A0A4S4A4X0_9FLAO</name>
<sequence>MASCSTESANETPTDYKVVNNFTYNQEELQIEQKINEYRISKGLTPLEKINHISYLSEGHDEYMITTKIVDHSYFNEREQNLKTTLGAKKVGENIAYGYETISSTFNAWLNSDLHRMNIEGDYTNFGVAVRKDNNGTMYITNIFIKK</sequence>
<dbReference type="PANTHER" id="PTHR31157:SF1">
    <property type="entry name" value="SCP DOMAIN-CONTAINING PROTEIN"/>
    <property type="match status" value="1"/>
</dbReference>
<dbReference type="Gene3D" id="3.40.33.10">
    <property type="entry name" value="CAP"/>
    <property type="match status" value="1"/>
</dbReference>
<accession>A0A4S4A4X0</accession>
<dbReference type="OrthoDB" id="982527at2"/>
<dbReference type="CDD" id="cd05379">
    <property type="entry name" value="CAP_bacterial"/>
    <property type="match status" value="1"/>
</dbReference>
<dbReference type="SUPFAM" id="SSF55797">
    <property type="entry name" value="PR-1-like"/>
    <property type="match status" value="1"/>
</dbReference>
<reference evidence="2 3" key="1">
    <citation type="submission" date="2019-04" db="EMBL/GenBank/DDBJ databases">
        <title>Flavobacterium sp. nov. isolated from construction timber.</title>
        <authorList>
            <person name="Lin S.-Y."/>
            <person name="Chang C.-T."/>
            <person name="Young C.-C."/>
        </authorList>
    </citation>
    <scope>NUCLEOTIDE SEQUENCE [LARGE SCALE GENOMIC DNA]</scope>
    <source>
        <strain evidence="2 3">CC-CTC003</strain>
    </source>
</reference>
<keyword evidence="3" id="KW-1185">Reference proteome</keyword>